<organism evidence="2 3">
    <name type="scientific">Cryomyces minteri</name>
    <dbReference type="NCBI Taxonomy" id="331657"/>
    <lineage>
        <taxon>Eukaryota</taxon>
        <taxon>Fungi</taxon>
        <taxon>Dikarya</taxon>
        <taxon>Ascomycota</taxon>
        <taxon>Pezizomycotina</taxon>
        <taxon>Dothideomycetes</taxon>
        <taxon>Dothideomycetes incertae sedis</taxon>
        <taxon>Cryomyces</taxon>
    </lineage>
</organism>
<evidence type="ECO:0000313" key="3">
    <source>
        <dbReference type="Proteomes" id="UP000308768"/>
    </source>
</evidence>
<protein>
    <submittedName>
        <fullName evidence="2">Uncharacterized protein</fullName>
    </submittedName>
</protein>
<dbReference type="Proteomes" id="UP000308768">
    <property type="component" value="Unassembled WGS sequence"/>
</dbReference>
<dbReference type="EMBL" id="NAJN01000122">
    <property type="protein sequence ID" value="TKA78898.1"/>
    <property type="molecule type" value="Genomic_DNA"/>
</dbReference>
<proteinExistence type="predicted"/>
<evidence type="ECO:0000313" key="2">
    <source>
        <dbReference type="EMBL" id="TKA78898.1"/>
    </source>
</evidence>
<feature type="region of interest" description="Disordered" evidence="1">
    <location>
        <begin position="1"/>
        <end position="107"/>
    </location>
</feature>
<gene>
    <name evidence="2" type="ORF">B0A49_03790</name>
</gene>
<accession>A0A4U0XT72</accession>
<sequence length="107" mass="11626">MKWNTYVGKGKKKYTSHGASFGLPPDELPATVVGEPSGGPESQLHRVQSGTVQPFDYTFANGGVEPVSPGRRGPRPTYQGEQPSDLEDESDDFDQVSDEESRITSKP</sequence>
<evidence type="ECO:0000256" key="1">
    <source>
        <dbReference type="SAM" id="MobiDB-lite"/>
    </source>
</evidence>
<feature type="compositionally biased region" description="Acidic residues" evidence="1">
    <location>
        <begin position="84"/>
        <end position="98"/>
    </location>
</feature>
<name>A0A4U0XT72_9PEZI</name>
<keyword evidence="3" id="KW-1185">Reference proteome</keyword>
<comment type="caution">
    <text evidence="2">The sequence shown here is derived from an EMBL/GenBank/DDBJ whole genome shotgun (WGS) entry which is preliminary data.</text>
</comment>
<reference evidence="2 3" key="1">
    <citation type="submission" date="2017-03" db="EMBL/GenBank/DDBJ databases">
        <title>Genomes of endolithic fungi from Antarctica.</title>
        <authorList>
            <person name="Coleine C."/>
            <person name="Masonjones S."/>
            <person name="Stajich J.E."/>
        </authorList>
    </citation>
    <scope>NUCLEOTIDE SEQUENCE [LARGE SCALE GENOMIC DNA]</scope>
    <source>
        <strain evidence="2 3">CCFEE 5187</strain>
    </source>
</reference>
<dbReference type="AlphaFoldDB" id="A0A4U0XT72"/>